<evidence type="ECO:0000256" key="14">
    <source>
        <dbReference type="ARBA" id="ARBA00022840"/>
    </source>
</evidence>
<keyword evidence="6" id="KW-0723">Serine/threonine-protein kinase</keyword>
<evidence type="ECO:0000256" key="22">
    <source>
        <dbReference type="ARBA" id="ARBA00048336"/>
    </source>
</evidence>
<dbReference type="PROSITE" id="PS00108">
    <property type="entry name" value="PROTEIN_KINASE_ST"/>
    <property type="match status" value="1"/>
</dbReference>
<dbReference type="CDD" id="cd00143">
    <property type="entry name" value="PP2Cc"/>
    <property type="match status" value="1"/>
</dbReference>
<keyword evidence="16" id="KW-0904">Protein phosphatase</keyword>
<comment type="subcellular location">
    <subcellularLocation>
        <location evidence="3">Membrane</location>
        <topology evidence="3">Single-pass type I membrane protein</topology>
    </subcellularLocation>
</comment>
<evidence type="ECO:0000256" key="9">
    <source>
        <dbReference type="ARBA" id="ARBA00022723"/>
    </source>
</evidence>
<evidence type="ECO:0000256" key="18">
    <source>
        <dbReference type="ARBA" id="ARBA00023136"/>
    </source>
</evidence>
<evidence type="ECO:0000256" key="1">
    <source>
        <dbReference type="ARBA" id="ARBA00001936"/>
    </source>
</evidence>
<comment type="cofactor">
    <cofactor evidence="1">
        <name>Mn(2+)</name>
        <dbReference type="ChEBI" id="CHEBI:29035"/>
    </cofactor>
</comment>
<evidence type="ECO:0000256" key="11">
    <source>
        <dbReference type="ARBA" id="ARBA00022741"/>
    </source>
</evidence>
<dbReference type="InterPro" id="IPR011009">
    <property type="entry name" value="Kinase-like_dom_sf"/>
</dbReference>
<feature type="domain" description="PPM-type phosphatase" evidence="25">
    <location>
        <begin position="29"/>
        <end position="298"/>
    </location>
</feature>
<evidence type="ECO:0000256" key="3">
    <source>
        <dbReference type="ARBA" id="ARBA00004479"/>
    </source>
</evidence>
<dbReference type="InterPro" id="IPR036457">
    <property type="entry name" value="PPM-type-like_dom_sf"/>
</dbReference>
<dbReference type="SUPFAM" id="SSF81606">
    <property type="entry name" value="PP2C-like"/>
    <property type="match status" value="1"/>
</dbReference>
<evidence type="ECO:0000256" key="4">
    <source>
        <dbReference type="ARBA" id="ARBA00006702"/>
    </source>
</evidence>
<evidence type="ECO:0000256" key="8">
    <source>
        <dbReference type="ARBA" id="ARBA00022692"/>
    </source>
</evidence>
<gene>
    <name evidence="26" type="ORF">Slati_0242600</name>
</gene>
<evidence type="ECO:0000256" key="16">
    <source>
        <dbReference type="ARBA" id="ARBA00022912"/>
    </source>
</evidence>
<dbReference type="GO" id="GO:0016020">
    <property type="term" value="C:membrane"/>
    <property type="evidence" value="ECO:0007669"/>
    <property type="project" value="UniProtKB-SubCell"/>
</dbReference>
<dbReference type="EC" id="3.1.3.16" evidence="5"/>
<dbReference type="SMART" id="SM00220">
    <property type="entry name" value="S_TKc"/>
    <property type="match status" value="1"/>
</dbReference>
<dbReference type="InterPro" id="IPR045874">
    <property type="entry name" value="LRK10/LRL21-25-like"/>
</dbReference>
<name>A0AAW2YCS0_9LAMI</name>
<keyword evidence="18" id="KW-0472">Membrane</keyword>
<keyword evidence="8" id="KW-0812">Transmembrane</keyword>
<evidence type="ECO:0000256" key="15">
    <source>
        <dbReference type="ARBA" id="ARBA00022842"/>
    </source>
</evidence>
<dbReference type="GO" id="GO:0046872">
    <property type="term" value="F:metal ion binding"/>
    <property type="evidence" value="ECO:0007669"/>
    <property type="project" value="UniProtKB-KW"/>
</dbReference>
<keyword evidence="14 23" id="KW-0067">ATP-binding</keyword>
<reference evidence="26" key="2">
    <citation type="journal article" date="2024" name="Plant">
        <title>Genomic evolution and insights into agronomic trait innovations of Sesamum species.</title>
        <authorList>
            <person name="Miao H."/>
            <person name="Wang L."/>
            <person name="Qu L."/>
            <person name="Liu H."/>
            <person name="Sun Y."/>
            <person name="Le M."/>
            <person name="Wang Q."/>
            <person name="Wei S."/>
            <person name="Zheng Y."/>
            <person name="Lin W."/>
            <person name="Duan Y."/>
            <person name="Cao H."/>
            <person name="Xiong S."/>
            <person name="Wang X."/>
            <person name="Wei L."/>
            <person name="Li C."/>
            <person name="Ma Q."/>
            <person name="Ju M."/>
            <person name="Zhao R."/>
            <person name="Li G."/>
            <person name="Mu C."/>
            <person name="Tian Q."/>
            <person name="Mei H."/>
            <person name="Zhang T."/>
            <person name="Gao T."/>
            <person name="Zhang H."/>
        </authorList>
    </citation>
    <scope>NUCLEOTIDE SEQUENCE</scope>
    <source>
        <strain evidence="26">KEN1</strain>
    </source>
</reference>
<evidence type="ECO:0000256" key="21">
    <source>
        <dbReference type="ARBA" id="ARBA00047761"/>
    </source>
</evidence>
<sequence>MGSREERHRHHHDLVPLAALISRELKNEKMEKPTVRYGSAAQSRKGEDYFLMKTDCQRVPGNPSTFFSVFGIFDGHNGSAAAIFSRDQLLNYVLDAIPRGLGRDEWLHALPRALVAGFVKTDKEFQSKGKTSGTTATFVIVDGWTVTVASVGDSRCILDAQGGGVSVLTVDHRLEENAEERERVTASGGEVGRLSIFGGTEVGPLRCWPGGLCLSRSIGDMDVGEFIVPIPYVKQVKLSSTGGRLIIASDGIWDALSSEMAAKSCRGLPAELAARLVVKEALRTRGLKDDTTCIVVDIIPPDNRVPPPPTPKKYTKLKALLFRKKSYGSTNKLSMKLSSVGIVEELFEEGSAMLAERLGNDDTSGQTSSLFICAVCQADLAPNEGISVHAGSIFSVSSKPWQGPFLCADCRNKKDAMEGKRPSGVRLEAGGTWYNILQKLSTNKFSVVNPFLNVQLSNTSCVSFQNQSLPDSPFSSFTVSPNLTIFSCAMFVDHNDKLQVQDYFQNYKNYTSCELRTVYYKDPAYGFTSREISIPRSCSVIQMPVKSNQGSANLVQMLSGAEFDLEWTISADCLSCHRGGGKCRTNSDHGFWCSGGVTMVALASTPILLFLFMRRKYTLLKLLGLRKAKPEGQKDIELFLKNNENLALKRYKYSDLKKMTKRFNENLGKGGYGSVYKGKLPDGRLVAVKVLNESKGNGDEFMNEVASISRTSHINIVSLLGFCFEGSKKALIYEFMPNGSLEKFIQNAALSSAEGGLRWEKLFEIAVGVARGLEYLHRGCNTRILHFDIKTHNILLDKDLNPKISDFGLAKLSPNRSSVVSMSVARGTIGYIAPEVFCRNFGEVSHKSDVYSYGMMVLEIAGGRKNIDPADVDRSSEVYFPNYIYKQLEMEAERGGHPDGIMNEDESQSAMRKLIIVGLWCIQTDPRDRPSMNKVVEMLEG</sequence>
<keyword evidence="15" id="KW-0460">Magnesium</keyword>
<dbReference type="FunFam" id="3.30.200.20:FF:000178">
    <property type="entry name" value="serine/threonine-protein kinase PBS1-like"/>
    <property type="match status" value="1"/>
</dbReference>
<keyword evidence="7" id="KW-0808">Transferase</keyword>
<evidence type="ECO:0000259" key="24">
    <source>
        <dbReference type="PROSITE" id="PS50011"/>
    </source>
</evidence>
<dbReference type="Pfam" id="PF07714">
    <property type="entry name" value="PK_Tyr_Ser-Thr"/>
    <property type="match status" value="1"/>
</dbReference>
<dbReference type="GO" id="GO:0004722">
    <property type="term" value="F:protein serine/threonine phosphatase activity"/>
    <property type="evidence" value="ECO:0007669"/>
    <property type="project" value="UniProtKB-EC"/>
</dbReference>
<dbReference type="AlphaFoldDB" id="A0AAW2YCS0"/>
<keyword evidence="11 23" id="KW-0547">Nucleotide-binding</keyword>
<dbReference type="InterPro" id="IPR001245">
    <property type="entry name" value="Ser-Thr/Tyr_kinase_cat_dom"/>
</dbReference>
<feature type="binding site" evidence="23">
    <location>
        <position position="689"/>
    </location>
    <ligand>
        <name>ATP</name>
        <dbReference type="ChEBI" id="CHEBI:30616"/>
    </ligand>
</feature>
<evidence type="ECO:0000313" key="26">
    <source>
        <dbReference type="EMBL" id="KAL0463550.1"/>
    </source>
</evidence>
<dbReference type="PROSITE" id="PS51746">
    <property type="entry name" value="PPM_2"/>
    <property type="match status" value="1"/>
</dbReference>
<dbReference type="SMART" id="SM00332">
    <property type="entry name" value="PP2Cc"/>
    <property type="match status" value="1"/>
</dbReference>
<evidence type="ECO:0000256" key="17">
    <source>
        <dbReference type="ARBA" id="ARBA00022989"/>
    </source>
</evidence>
<dbReference type="CDD" id="cd14066">
    <property type="entry name" value="STKc_IRAK"/>
    <property type="match status" value="1"/>
</dbReference>
<dbReference type="FunFam" id="1.10.510.10:FF:000590">
    <property type="entry name" value="PR5-like receptor kinase"/>
    <property type="match status" value="1"/>
</dbReference>
<evidence type="ECO:0000256" key="19">
    <source>
        <dbReference type="ARBA" id="ARBA00023180"/>
    </source>
</evidence>
<comment type="cofactor">
    <cofactor evidence="2">
        <name>Mg(2+)</name>
        <dbReference type="ChEBI" id="CHEBI:18420"/>
    </cofactor>
</comment>
<evidence type="ECO:0000256" key="5">
    <source>
        <dbReference type="ARBA" id="ARBA00013081"/>
    </source>
</evidence>
<keyword evidence="12" id="KW-0418">Kinase</keyword>
<accession>A0AAW2YCS0</accession>
<evidence type="ECO:0000256" key="2">
    <source>
        <dbReference type="ARBA" id="ARBA00001946"/>
    </source>
</evidence>
<dbReference type="PROSITE" id="PS50011">
    <property type="entry name" value="PROTEIN_KINASE_DOM"/>
    <property type="match status" value="1"/>
</dbReference>
<dbReference type="InterPro" id="IPR000719">
    <property type="entry name" value="Prot_kinase_dom"/>
</dbReference>
<comment type="catalytic activity">
    <reaction evidence="21">
        <text>O-phospho-L-seryl-[protein] + H2O = L-seryl-[protein] + phosphate</text>
        <dbReference type="Rhea" id="RHEA:20629"/>
        <dbReference type="Rhea" id="RHEA-COMP:9863"/>
        <dbReference type="Rhea" id="RHEA-COMP:11604"/>
        <dbReference type="ChEBI" id="CHEBI:15377"/>
        <dbReference type="ChEBI" id="CHEBI:29999"/>
        <dbReference type="ChEBI" id="CHEBI:43474"/>
        <dbReference type="ChEBI" id="CHEBI:83421"/>
        <dbReference type="EC" id="3.1.3.16"/>
    </reaction>
</comment>
<keyword evidence="17" id="KW-1133">Transmembrane helix</keyword>
<evidence type="ECO:0000256" key="13">
    <source>
        <dbReference type="ARBA" id="ARBA00022801"/>
    </source>
</evidence>
<dbReference type="Gene3D" id="1.10.510.10">
    <property type="entry name" value="Transferase(Phosphotransferase) domain 1"/>
    <property type="match status" value="1"/>
</dbReference>
<evidence type="ECO:0000256" key="23">
    <source>
        <dbReference type="PROSITE-ProRule" id="PRU10141"/>
    </source>
</evidence>
<evidence type="ECO:0000256" key="6">
    <source>
        <dbReference type="ARBA" id="ARBA00022527"/>
    </source>
</evidence>
<proteinExistence type="inferred from homology"/>
<evidence type="ECO:0000256" key="12">
    <source>
        <dbReference type="ARBA" id="ARBA00022777"/>
    </source>
</evidence>
<dbReference type="EMBL" id="JACGWN010000001">
    <property type="protein sequence ID" value="KAL0463550.1"/>
    <property type="molecule type" value="Genomic_DNA"/>
</dbReference>
<evidence type="ECO:0000256" key="10">
    <source>
        <dbReference type="ARBA" id="ARBA00022729"/>
    </source>
</evidence>
<comment type="similarity">
    <text evidence="4">Belongs to the PP2C family.</text>
</comment>
<dbReference type="GO" id="GO:0005524">
    <property type="term" value="F:ATP binding"/>
    <property type="evidence" value="ECO:0007669"/>
    <property type="project" value="UniProtKB-UniRule"/>
</dbReference>
<keyword evidence="9" id="KW-0479">Metal-binding</keyword>
<dbReference type="Gene3D" id="3.60.40.10">
    <property type="entry name" value="PPM-type phosphatase domain"/>
    <property type="match status" value="1"/>
</dbReference>
<protein>
    <recommendedName>
        <fullName evidence="5">protein-serine/threonine phosphatase</fullName>
        <ecNumber evidence="5">3.1.3.16</ecNumber>
    </recommendedName>
</protein>
<keyword evidence="13" id="KW-0378">Hydrolase</keyword>
<evidence type="ECO:0000256" key="7">
    <source>
        <dbReference type="ARBA" id="ARBA00022679"/>
    </source>
</evidence>
<dbReference type="GO" id="GO:0004674">
    <property type="term" value="F:protein serine/threonine kinase activity"/>
    <property type="evidence" value="ECO:0007669"/>
    <property type="project" value="UniProtKB-KW"/>
</dbReference>
<feature type="domain" description="Protein kinase" evidence="24">
    <location>
        <begin position="661"/>
        <end position="941"/>
    </location>
</feature>
<dbReference type="PROSITE" id="PS00107">
    <property type="entry name" value="PROTEIN_KINASE_ATP"/>
    <property type="match status" value="1"/>
</dbReference>
<dbReference type="Pfam" id="PF00481">
    <property type="entry name" value="PP2C"/>
    <property type="match status" value="1"/>
</dbReference>
<organism evidence="26">
    <name type="scientific">Sesamum latifolium</name>
    <dbReference type="NCBI Taxonomy" id="2727402"/>
    <lineage>
        <taxon>Eukaryota</taxon>
        <taxon>Viridiplantae</taxon>
        <taxon>Streptophyta</taxon>
        <taxon>Embryophyta</taxon>
        <taxon>Tracheophyta</taxon>
        <taxon>Spermatophyta</taxon>
        <taxon>Magnoliopsida</taxon>
        <taxon>eudicotyledons</taxon>
        <taxon>Gunneridae</taxon>
        <taxon>Pentapetalae</taxon>
        <taxon>asterids</taxon>
        <taxon>lamiids</taxon>
        <taxon>Lamiales</taxon>
        <taxon>Pedaliaceae</taxon>
        <taxon>Sesamum</taxon>
    </lineage>
</organism>
<keyword evidence="19" id="KW-0325">Glycoprotein</keyword>
<dbReference type="SUPFAM" id="SSF56112">
    <property type="entry name" value="Protein kinase-like (PK-like)"/>
    <property type="match status" value="1"/>
</dbReference>
<dbReference type="Gene3D" id="3.30.200.20">
    <property type="entry name" value="Phosphorylase Kinase, domain 1"/>
    <property type="match status" value="1"/>
</dbReference>
<reference evidence="26" key="1">
    <citation type="submission" date="2020-06" db="EMBL/GenBank/DDBJ databases">
        <authorList>
            <person name="Li T."/>
            <person name="Hu X."/>
            <person name="Zhang T."/>
            <person name="Song X."/>
            <person name="Zhang H."/>
            <person name="Dai N."/>
            <person name="Sheng W."/>
            <person name="Hou X."/>
            <person name="Wei L."/>
        </authorList>
    </citation>
    <scope>NUCLEOTIDE SEQUENCE</scope>
    <source>
        <strain evidence="26">KEN1</strain>
        <tissue evidence="26">Leaf</tissue>
    </source>
</reference>
<keyword evidence="20" id="KW-0464">Manganese</keyword>
<dbReference type="SMART" id="SM00331">
    <property type="entry name" value="PP2C_SIG"/>
    <property type="match status" value="1"/>
</dbReference>
<keyword evidence="10" id="KW-0732">Signal</keyword>
<comment type="catalytic activity">
    <reaction evidence="22">
        <text>O-phospho-L-threonyl-[protein] + H2O = L-threonyl-[protein] + phosphate</text>
        <dbReference type="Rhea" id="RHEA:47004"/>
        <dbReference type="Rhea" id="RHEA-COMP:11060"/>
        <dbReference type="Rhea" id="RHEA-COMP:11605"/>
        <dbReference type="ChEBI" id="CHEBI:15377"/>
        <dbReference type="ChEBI" id="CHEBI:30013"/>
        <dbReference type="ChEBI" id="CHEBI:43474"/>
        <dbReference type="ChEBI" id="CHEBI:61977"/>
        <dbReference type="EC" id="3.1.3.16"/>
    </reaction>
</comment>
<evidence type="ECO:0000256" key="20">
    <source>
        <dbReference type="ARBA" id="ARBA00023211"/>
    </source>
</evidence>
<evidence type="ECO:0000259" key="25">
    <source>
        <dbReference type="PROSITE" id="PS51746"/>
    </source>
</evidence>
<dbReference type="InterPro" id="IPR008271">
    <property type="entry name" value="Ser/Thr_kinase_AS"/>
</dbReference>
<dbReference type="FunFam" id="3.60.40.10:FF:000013">
    <property type="entry name" value="probable protein phosphatase 2C 5"/>
    <property type="match status" value="1"/>
</dbReference>
<comment type="caution">
    <text evidence="26">The sequence shown here is derived from an EMBL/GenBank/DDBJ whole genome shotgun (WGS) entry which is preliminary data.</text>
</comment>
<dbReference type="PANTHER" id="PTHR27009">
    <property type="entry name" value="RUST RESISTANCE KINASE LR10-RELATED"/>
    <property type="match status" value="1"/>
</dbReference>
<dbReference type="InterPro" id="IPR001932">
    <property type="entry name" value="PPM-type_phosphatase-like_dom"/>
</dbReference>
<dbReference type="InterPro" id="IPR017441">
    <property type="entry name" value="Protein_kinase_ATP_BS"/>
</dbReference>